<dbReference type="RefSeq" id="XP_045141159.1">
    <property type="nucleotide sequence ID" value="XM_045285224.1"/>
</dbReference>
<gene>
    <name evidence="2" type="primary">LOC123521103</name>
</gene>
<keyword evidence="1" id="KW-1185">Reference proteome</keyword>
<sequence>MWLWPSSPRRRCAPVLFALLALPAAQLVAQASRAPALWPLPLSVKMTPRQLLVSPESFYFAHGPNSTAGPSCAILQEAFRRYYEYSFGFYNRYHGPNKFRAGAELQKLLVTIALDSECDTFPSISSDESYSLLVQEPVAVLKANRVWGALRGTCFVLLSLLFSQRFLESAVVKRCSRGLCRQRRICPAVTILILPCCYS</sequence>
<proteinExistence type="predicted"/>
<accession>A0AC55CQZ4</accession>
<evidence type="ECO:0000313" key="2">
    <source>
        <dbReference type="RefSeq" id="XP_045141159.1"/>
    </source>
</evidence>
<evidence type="ECO:0000313" key="1">
    <source>
        <dbReference type="Proteomes" id="UP000694863"/>
    </source>
</evidence>
<reference evidence="2" key="1">
    <citation type="submission" date="2025-08" db="UniProtKB">
        <authorList>
            <consortium name="RefSeq"/>
        </authorList>
    </citation>
    <scope>IDENTIFICATION</scope>
</reference>
<protein>
    <submittedName>
        <fullName evidence="2">Beta-hexosaminidase subunit beta-like</fullName>
    </submittedName>
</protein>
<name>A0AC55CQZ4_ECHTE</name>
<organism evidence="1 2">
    <name type="scientific">Echinops telfairi</name>
    <name type="common">Lesser hedgehog tenrec</name>
    <dbReference type="NCBI Taxonomy" id="9371"/>
    <lineage>
        <taxon>Eukaryota</taxon>
        <taxon>Metazoa</taxon>
        <taxon>Chordata</taxon>
        <taxon>Craniata</taxon>
        <taxon>Vertebrata</taxon>
        <taxon>Euteleostomi</taxon>
        <taxon>Mammalia</taxon>
        <taxon>Eutheria</taxon>
        <taxon>Afrotheria</taxon>
        <taxon>Tenrecidae</taxon>
        <taxon>Tenrecinae</taxon>
        <taxon>Echinops</taxon>
    </lineage>
</organism>
<dbReference type="Proteomes" id="UP000694863">
    <property type="component" value="Unplaced"/>
</dbReference>